<proteinExistence type="predicted"/>
<organism evidence="1 2">
    <name type="scientific">Aureicoccus marinus</name>
    <dbReference type="NCBI Taxonomy" id="754435"/>
    <lineage>
        <taxon>Bacteria</taxon>
        <taxon>Pseudomonadati</taxon>
        <taxon>Bacteroidota</taxon>
        <taxon>Flavobacteriia</taxon>
        <taxon>Flavobacteriales</taxon>
        <taxon>Flavobacteriaceae</taxon>
        <taxon>Aureicoccus</taxon>
    </lineage>
</organism>
<dbReference type="RefSeq" id="WP_262494649.1">
    <property type="nucleotide sequence ID" value="NZ_MQVX01000001.1"/>
</dbReference>
<evidence type="ECO:0008006" key="3">
    <source>
        <dbReference type="Google" id="ProtNLM"/>
    </source>
</evidence>
<dbReference type="AlphaFoldDB" id="A0A2S7T5P7"/>
<gene>
    <name evidence="1" type="ORF">BST99_05415</name>
</gene>
<evidence type="ECO:0000313" key="2">
    <source>
        <dbReference type="Proteomes" id="UP000239366"/>
    </source>
</evidence>
<name>A0A2S7T5P7_9FLAO</name>
<sequence>MVSRNELFGLVYVEALTQGLPLIFHRSAGIYSFFKGRHLGIALEDYSIMELKNAILEIRKGYNNFTIETKDFESFNWKNIAEIYQKLYASILA</sequence>
<dbReference type="Proteomes" id="UP000239366">
    <property type="component" value="Unassembled WGS sequence"/>
</dbReference>
<dbReference type="EMBL" id="MQVX01000001">
    <property type="protein sequence ID" value="PQJ15243.1"/>
    <property type="molecule type" value="Genomic_DNA"/>
</dbReference>
<evidence type="ECO:0000313" key="1">
    <source>
        <dbReference type="EMBL" id="PQJ15243.1"/>
    </source>
</evidence>
<protein>
    <recommendedName>
        <fullName evidence="3">Glycosyl transferase family 1 domain-containing protein</fullName>
    </recommendedName>
</protein>
<keyword evidence="2" id="KW-1185">Reference proteome</keyword>
<reference evidence="2" key="1">
    <citation type="submission" date="2016-11" db="EMBL/GenBank/DDBJ databases">
        <title>Trade-off between light-utilization and light-protection in marine flavobacteria.</title>
        <authorList>
            <person name="Kumagai Y."/>
            <person name="Yoshizawa S."/>
            <person name="Kogure K."/>
        </authorList>
    </citation>
    <scope>NUCLEOTIDE SEQUENCE [LARGE SCALE GENOMIC DNA]</scope>
    <source>
        <strain evidence="2">SG-18</strain>
    </source>
</reference>
<accession>A0A2S7T5P7</accession>
<comment type="caution">
    <text evidence="1">The sequence shown here is derived from an EMBL/GenBank/DDBJ whole genome shotgun (WGS) entry which is preliminary data.</text>
</comment>
<dbReference type="Pfam" id="PF20706">
    <property type="entry name" value="GT4-conflict"/>
    <property type="match status" value="1"/>
</dbReference>
<dbReference type="SUPFAM" id="SSF53756">
    <property type="entry name" value="UDP-Glycosyltransferase/glycogen phosphorylase"/>
    <property type="match status" value="1"/>
</dbReference>
<dbReference type="Gene3D" id="3.40.50.2000">
    <property type="entry name" value="Glycogen Phosphorylase B"/>
    <property type="match status" value="1"/>
</dbReference>